<protein>
    <submittedName>
        <fullName evidence="2">DNA, SC111</fullName>
    </submittedName>
</protein>
<sequence>MCNPFGPDHSAKNLDPLIIDLLRRLQNNPNLVNSQNSHFLTGSPTRAPSHSGTRSLQKKAMKGYESALYCNYFLNYPFQPESYCPQCDGVPHELPKPRARALSGVKGEDETGRWARDLDIIP</sequence>
<dbReference type="EMBL" id="AP007164">
    <property type="protein sequence ID" value="BAE62193.1"/>
    <property type="molecule type" value="Genomic_DNA"/>
</dbReference>
<dbReference type="VEuPathDB" id="FungiDB:AO090701000486"/>
<dbReference type="EMBL" id="BA000053">
    <property type="protein sequence ID" value="BAE62193.1"/>
    <property type="molecule type" value="Genomic_DNA"/>
</dbReference>
<evidence type="ECO:0000256" key="1">
    <source>
        <dbReference type="SAM" id="MobiDB-lite"/>
    </source>
</evidence>
<evidence type="ECO:0000313" key="2">
    <source>
        <dbReference type="EMBL" id="BAE62193.1"/>
    </source>
</evidence>
<accession>Q2U8C2</accession>
<organism evidence="2 3">
    <name type="scientific">Aspergillus oryzae (strain ATCC 42149 / RIB 40)</name>
    <name type="common">Yellow koji mold</name>
    <dbReference type="NCBI Taxonomy" id="510516"/>
    <lineage>
        <taxon>Eukaryota</taxon>
        <taxon>Fungi</taxon>
        <taxon>Dikarya</taxon>
        <taxon>Ascomycota</taxon>
        <taxon>Pezizomycotina</taxon>
        <taxon>Eurotiomycetes</taxon>
        <taxon>Eurotiomycetidae</taxon>
        <taxon>Eurotiales</taxon>
        <taxon>Aspergillaceae</taxon>
        <taxon>Aspergillus</taxon>
        <taxon>Aspergillus subgen. Circumdati</taxon>
    </lineage>
</organism>
<feature type="compositionally biased region" description="Polar residues" evidence="1">
    <location>
        <begin position="33"/>
        <end position="55"/>
    </location>
</feature>
<keyword evidence="3" id="KW-1185">Reference proteome</keyword>
<evidence type="ECO:0000313" key="3">
    <source>
        <dbReference type="Proteomes" id="UP000006564"/>
    </source>
</evidence>
<dbReference type="RefSeq" id="XP_023092158.1">
    <property type="nucleotide sequence ID" value="XM_023237292.1"/>
</dbReference>
<reference evidence="2 3" key="1">
    <citation type="journal article" date="2005" name="Nature">
        <title>Genome sequencing and analysis of Aspergillus oryzae.</title>
        <authorList>
            <person name="Machida M."/>
            <person name="Asai K."/>
            <person name="Sano M."/>
            <person name="Tanaka T."/>
            <person name="Kumagai T."/>
            <person name="Terai G."/>
            <person name="Kusumoto K."/>
            <person name="Arima T."/>
            <person name="Akita O."/>
            <person name="Kashiwagi Y."/>
            <person name="Abe K."/>
            <person name="Gomi K."/>
            <person name="Horiuchi H."/>
            <person name="Kitamoto K."/>
            <person name="Kobayashi T."/>
            <person name="Takeuchi M."/>
            <person name="Denning D.W."/>
            <person name="Galagan J.E."/>
            <person name="Nierman W.C."/>
            <person name="Yu J."/>
            <person name="Archer D.B."/>
            <person name="Bennett J.W."/>
            <person name="Bhatnagar D."/>
            <person name="Cleveland T.E."/>
            <person name="Fedorova N.D."/>
            <person name="Gotoh O."/>
            <person name="Horikawa H."/>
            <person name="Hosoyama A."/>
            <person name="Ichinomiya M."/>
            <person name="Igarashi R."/>
            <person name="Iwashita K."/>
            <person name="Juvvadi P.R."/>
            <person name="Kato M."/>
            <person name="Kato Y."/>
            <person name="Kin T."/>
            <person name="Kokubun A."/>
            <person name="Maeda H."/>
            <person name="Maeyama N."/>
            <person name="Maruyama J."/>
            <person name="Nagasaki H."/>
            <person name="Nakajima T."/>
            <person name="Oda K."/>
            <person name="Okada K."/>
            <person name="Paulsen I."/>
            <person name="Sakamoto K."/>
            <person name="Sawano T."/>
            <person name="Takahashi M."/>
            <person name="Takase K."/>
            <person name="Terabayashi Y."/>
            <person name="Wortman J."/>
            <person name="Yamada O."/>
            <person name="Yamagata Y."/>
            <person name="Anazawa H."/>
            <person name="Hata Y."/>
            <person name="Koide Y."/>
            <person name="Komori T."/>
            <person name="Koyama Y."/>
            <person name="Minetoki T."/>
            <person name="Suharnan S."/>
            <person name="Tanaka A."/>
            <person name="Isono K."/>
            <person name="Kuhara S."/>
            <person name="Ogasawara N."/>
            <person name="Kikuchi H."/>
        </authorList>
    </citation>
    <scope>NUCLEOTIDE SEQUENCE [LARGE SCALE GENOMIC DNA]</scope>
    <source>
        <strain evidence="3">ATCC 42149 / RIB 40</strain>
    </source>
</reference>
<name>Q2U8C2_ASPOR</name>
<feature type="region of interest" description="Disordered" evidence="1">
    <location>
        <begin position="33"/>
        <end position="57"/>
    </location>
</feature>
<dbReference type="KEGG" id="aor:AO090701000486"/>
<dbReference type="GeneID" id="5995383"/>
<dbReference type="HOGENOM" id="CLU_2026231_0_0_1"/>
<dbReference type="Proteomes" id="UP000006564">
    <property type="component" value="Chromosome 5"/>
</dbReference>
<proteinExistence type="predicted"/>
<dbReference type="AlphaFoldDB" id="Q2U8C2"/>
<gene>
    <name evidence="2" type="ORF">AO090701000486</name>
</gene>